<name>A0A3M6UI85_POCDA</name>
<dbReference type="Proteomes" id="UP000275408">
    <property type="component" value="Unassembled WGS sequence"/>
</dbReference>
<keyword evidence="2" id="KW-1185">Reference proteome</keyword>
<proteinExistence type="predicted"/>
<dbReference type="EMBL" id="RCHS01001486">
    <property type="protein sequence ID" value="RMX53244.1"/>
    <property type="molecule type" value="Genomic_DNA"/>
</dbReference>
<protein>
    <submittedName>
        <fullName evidence="1">Uncharacterized protein</fullName>
    </submittedName>
</protein>
<reference evidence="1 2" key="1">
    <citation type="journal article" date="2018" name="Sci. Rep.">
        <title>Comparative analysis of the Pocillopora damicornis genome highlights role of immune system in coral evolution.</title>
        <authorList>
            <person name="Cunning R."/>
            <person name="Bay R.A."/>
            <person name="Gillette P."/>
            <person name="Baker A.C."/>
            <person name="Traylor-Knowles N."/>
        </authorList>
    </citation>
    <scope>NUCLEOTIDE SEQUENCE [LARGE SCALE GENOMIC DNA]</scope>
    <source>
        <strain evidence="1">RSMAS</strain>
        <tissue evidence="1">Whole animal</tissue>
    </source>
</reference>
<sequence length="174" mass="20286">MAHYGPAVFIPKEDCITHVTEQMGTALRKLILTRKGEQIFDFFMYQSKIHFRNLCLDQNQNECLHHVIWGMAPKEQYTSQQETSLAVALGLLVFNNGIKDTVSKLWSAMDLPVNPSVLRELEMIDTKRIRESDYKTDPCTKNRRKKLKRDKCKYQDAFQHQEGVMYSSQGFYTT</sequence>
<accession>A0A3M6UI85</accession>
<evidence type="ECO:0000313" key="2">
    <source>
        <dbReference type="Proteomes" id="UP000275408"/>
    </source>
</evidence>
<gene>
    <name evidence="1" type="ORF">pdam_00024398</name>
</gene>
<comment type="caution">
    <text evidence="1">The sequence shown here is derived from an EMBL/GenBank/DDBJ whole genome shotgun (WGS) entry which is preliminary data.</text>
</comment>
<dbReference type="AlphaFoldDB" id="A0A3M6UI85"/>
<evidence type="ECO:0000313" key="1">
    <source>
        <dbReference type="EMBL" id="RMX53244.1"/>
    </source>
</evidence>
<organism evidence="1 2">
    <name type="scientific">Pocillopora damicornis</name>
    <name type="common">Cauliflower coral</name>
    <name type="synonym">Millepora damicornis</name>
    <dbReference type="NCBI Taxonomy" id="46731"/>
    <lineage>
        <taxon>Eukaryota</taxon>
        <taxon>Metazoa</taxon>
        <taxon>Cnidaria</taxon>
        <taxon>Anthozoa</taxon>
        <taxon>Hexacorallia</taxon>
        <taxon>Scleractinia</taxon>
        <taxon>Astrocoeniina</taxon>
        <taxon>Pocilloporidae</taxon>
        <taxon>Pocillopora</taxon>
    </lineage>
</organism>